<evidence type="ECO:0000313" key="8">
    <source>
        <dbReference type="Proteomes" id="UP001376459"/>
    </source>
</evidence>
<dbReference type="InterPro" id="IPR020802">
    <property type="entry name" value="TesA-like"/>
</dbReference>
<protein>
    <submittedName>
        <fullName evidence="7">Type I polyketide synthase</fullName>
    </submittedName>
</protein>
<dbReference type="InterPro" id="IPR020806">
    <property type="entry name" value="PKS_PP-bd"/>
</dbReference>
<dbReference type="PANTHER" id="PTHR43775">
    <property type="entry name" value="FATTY ACID SYNTHASE"/>
    <property type="match status" value="1"/>
</dbReference>
<dbReference type="InterPro" id="IPR009081">
    <property type="entry name" value="PP-bd_ACP"/>
</dbReference>
<dbReference type="InterPro" id="IPR006162">
    <property type="entry name" value="Ppantetheine_attach_site"/>
</dbReference>
<evidence type="ECO:0000256" key="2">
    <source>
        <dbReference type="ARBA" id="ARBA00022553"/>
    </source>
</evidence>
<keyword evidence="8" id="KW-1185">Reference proteome</keyword>
<dbReference type="SMART" id="SM01294">
    <property type="entry name" value="PKS_PP_betabranch"/>
    <property type="match status" value="1"/>
</dbReference>
<dbReference type="SUPFAM" id="SSF53474">
    <property type="entry name" value="alpha/beta-Hydrolases"/>
    <property type="match status" value="1"/>
</dbReference>
<keyword evidence="3" id="KW-0808">Transferase</keyword>
<evidence type="ECO:0000256" key="1">
    <source>
        <dbReference type="ARBA" id="ARBA00022450"/>
    </source>
</evidence>
<keyword evidence="1" id="KW-0596">Phosphopantetheine</keyword>
<dbReference type="EMBL" id="JBBKAK010000001">
    <property type="protein sequence ID" value="MEJ8672585.1"/>
    <property type="molecule type" value="Genomic_DNA"/>
</dbReference>
<sequence>MLITGGTGALGESLARYLVAERGVRHLLLTGRGGRVPDWAGGLPAKVRVVACDVSDRAAVDALVTSCRPAPTAVFHLAGVVDDGVVDTMTPDRLATVLAPKADGAWHLHEATKDLGLSAFVLYSSAAGVLGRPGQSNYAAANGFLDALARHRVAHGLPAQALAWGPWTTADEEGMAARVAPTRLGEGGVLSVTEGEGVRLLDAAMRLAEPVLVPIPLDLAAAGGPAAPSVLADLVAQRAARSERYVPDVPNPGAAGAVRAAVQAPGAWRERLAAVAAAERETALAELIRVEVAAVLGFADPASLPAERAFTELGFDSLTAVQLRNRLSAFTRVRLAPTVVMEFPTLPALAAHVHAALVDAGAVPQDGSETPTPAADSADSTAEAHDGRDAPAPHSPPSSPFRFSVLYHRVLRDQGPLEAMGLRHLASYALPTFSEKERTRHAVPPVRLAHGGGTPVAYIPDYLSPLHREPTTLAEQFDGERDLYLLEHPGFGTRRAVPDGMATLVRTHAETVRALPTDQAPVIVGYCAGGAIAHAVARRLAHTGHPPAGVILIDSHAGLMRRNDPRGLALMSACAALPDDVVDQLDDSSLVAGGGYARVLENWQPEPSPVPTLLLRGRPTPHMRQTAPDGDWQPHWPLPHDSADLPGDHFSVLNRDAHSTAAAIRDWLTG</sequence>
<dbReference type="InterPro" id="IPR036291">
    <property type="entry name" value="NAD(P)-bd_dom_sf"/>
</dbReference>
<dbReference type="Pfam" id="PF00550">
    <property type="entry name" value="PP-binding"/>
    <property type="match status" value="1"/>
</dbReference>
<feature type="region of interest" description="Disordered" evidence="5">
    <location>
        <begin position="363"/>
        <end position="398"/>
    </location>
</feature>
<gene>
    <name evidence="7" type="ORF">WKI71_42425</name>
</gene>
<dbReference type="Gene3D" id="3.40.50.720">
    <property type="entry name" value="NAD(P)-binding Rossmann-like Domain"/>
    <property type="match status" value="1"/>
</dbReference>
<reference evidence="7 8" key="1">
    <citation type="submission" date="2024-03" db="EMBL/GenBank/DDBJ databases">
        <title>Novel Streptomyces species of biotechnological and ecological value are a feature of Machair soil.</title>
        <authorList>
            <person name="Prole J.R."/>
            <person name="Goodfellow M."/>
            <person name="Allenby N."/>
            <person name="Ward A.C."/>
        </authorList>
    </citation>
    <scope>NUCLEOTIDE SEQUENCE [LARGE SCALE GENOMIC DNA]</scope>
    <source>
        <strain evidence="7 8">MS1.AVA.1</strain>
    </source>
</reference>
<dbReference type="PANTHER" id="PTHR43775:SF51">
    <property type="entry name" value="INACTIVE PHENOLPHTHIOCEROL SYNTHESIS POLYKETIDE SYNTHASE TYPE I PKS1-RELATED"/>
    <property type="match status" value="1"/>
</dbReference>
<dbReference type="Pfam" id="PF00975">
    <property type="entry name" value="Thioesterase"/>
    <property type="match status" value="1"/>
</dbReference>
<feature type="domain" description="Carrier" evidence="6">
    <location>
        <begin position="279"/>
        <end position="357"/>
    </location>
</feature>
<dbReference type="CDD" id="cd08956">
    <property type="entry name" value="KR_3_FAS_SDR_x"/>
    <property type="match status" value="1"/>
</dbReference>
<dbReference type="InterPro" id="IPR013968">
    <property type="entry name" value="PKS_KR"/>
</dbReference>
<feature type="compositionally biased region" description="Basic and acidic residues" evidence="5">
    <location>
        <begin position="382"/>
        <end position="391"/>
    </location>
</feature>
<keyword evidence="2" id="KW-0597">Phosphoprotein</keyword>
<dbReference type="SUPFAM" id="SSF51735">
    <property type="entry name" value="NAD(P)-binding Rossmann-fold domains"/>
    <property type="match status" value="1"/>
</dbReference>
<keyword evidence="4" id="KW-0511">Multifunctional enzyme</keyword>
<dbReference type="InterPro" id="IPR036736">
    <property type="entry name" value="ACP-like_sf"/>
</dbReference>
<dbReference type="Pfam" id="PF08659">
    <property type="entry name" value="KR"/>
    <property type="match status" value="1"/>
</dbReference>
<dbReference type="Proteomes" id="UP001376459">
    <property type="component" value="Unassembled WGS sequence"/>
</dbReference>
<dbReference type="InterPro" id="IPR001031">
    <property type="entry name" value="Thioesterase"/>
</dbReference>
<evidence type="ECO:0000259" key="6">
    <source>
        <dbReference type="PROSITE" id="PS50075"/>
    </source>
</evidence>
<name>A0ABU8UUK6_9ACTN</name>
<dbReference type="PROSITE" id="PS00012">
    <property type="entry name" value="PHOSPHOPANTETHEINE"/>
    <property type="match status" value="1"/>
</dbReference>
<evidence type="ECO:0000256" key="3">
    <source>
        <dbReference type="ARBA" id="ARBA00022679"/>
    </source>
</evidence>
<dbReference type="SMART" id="SM00823">
    <property type="entry name" value="PKS_PP"/>
    <property type="match status" value="1"/>
</dbReference>
<evidence type="ECO:0000256" key="4">
    <source>
        <dbReference type="ARBA" id="ARBA00023268"/>
    </source>
</evidence>
<evidence type="ECO:0000256" key="5">
    <source>
        <dbReference type="SAM" id="MobiDB-lite"/>
    </source>
</evidence>
<dbReference type="SMART" id="SM00824">
    <property type="entry name" value="PKS_TE"/>
    <property type="match status" value="1"/>
</dbReference>
<proteinExistence type="predicted"/>
<comment type="caution">
    <text evidence="7">The sequence shown here is derived from an EMBL/GenBank/DDBJ whole genome shotgun (WGS) entry which is preliminary data.</text>
</comment>
<dbReference type="InterPro" id="IPR057326">
    <property type="entry name" value="KR_dom"/>
</dbReference>
<dbReference type="InterPro" id="IPR050091">
    <property type="entry name" value="PKS_NRPS_Biosynth_Enz"/>
</dbReference>
<accession>A0ABU8UUK6</accession>
<dbReference type="InterPro" id="IPR029058">
    <property type="entry name" value="AB_hydrolase_fold"/>
</dbReference>
<organism evidence="7 8">
    <name type="scientific">Streptomyces machairae</name>
    <dbReference type="NCBI Taxonomy" id="3134109"/>
    <lineage>
        <taxon>Bacteria</taxon>
        <taxon>Bacillati</taxon>
        <taxon>Actinomycetota</taxon>
        <taxon>Actinomycetes</taxon>
        <taxon>Kitasatosporales</taxon>
        <taxon>Streptomycetaceae</taxon>
        <taxon>Streptomyces</taxon>
    </lineage>
</organism>
<evidence type="ECO:0000313" key="7">
    <source>
        <dbReference type="EMBL" id="MEJ8672585.1"/>
    </source>
</evidence>
<dbReference type="Gene3D" id="1.10.1200.10">
    <property type="entry name" value="ACP-like"/>
    <property type="match status" value="1"/>
</dbReference>
<dbReference type="SMART" id="SM00822">
    <property type="entry name" value="PKS_KR"/>
    <property type="match status" value="1"/>
</dbReference>
<dbReference type="PROSITE" id="PS50075">
    <property type="entry name" value="CARRIER"/>
    <property type="match status" value="1"/>
</dbReference>
<dbReference type="Gene3D" id="3.40.50.1820">
    <property type="entry name" value="alpha/beta hydrolase"/>
    <property type="match status" value="1"/>
</dbReference>